<dbReference type="GO" id="GO:0000156">
    <property type="term" value="F:phosphorelay response regulator activity"/>
    <property type="evidence" value="ECO:0007669"/>
    <property type="project" value="InterPro"/>
</dbReference>
<feature type="domain" description="CheB-type methylesterase" evidence="10">
    <location>
        <begin position="161"/>
        <end position="354"/>
    </location>
</feature>
<dbReference type="RefSeq" id="WP_107494506.1">
    <property type="nucleotide sequence ID" value="NZ_PZKC01000014.1"/>
</dbReference>
<dbReference type="Proteomes" id="UP000241193">
    <property type="component" value="Unassembled WGS sequence"/>
</dbReference>
<comment type="catalytic activity">
    <reaction evidence="5 6">
        <text>[protein]-L-glutamate 5-O-methyl ester + H2O = L-glutamyl-[protein] + methanol + H(+)</text>
        <dbReference type="Rhea" id="RHEA:23236"/>
        <dbReference type="Rhea" id="RHEA-COMP:10208"/>
        <dbReference type="Rhea" id="RHEA-COMP:10311"/>
        <dbReference type="ChEBI" id="CHEBI:15377"/>
        <dbReference type="ChEBI" id="CHEBI:15378"/>
        <dbReference type="ChEBI" id="CHEBI:17790"/>
        <dbReference type="ChEBI" id="CHEBI:29973"/>
        <dbReference type="ChEBI" id="CHEBI:82795"/>
        <dbReference type="EC" id="3.1.1.61"/>
    </reaction>
</comment>
<comment type="caution">
    <text evidence="11">The sequence shown here is derived from an EMBL/GenBank/DDBJ whole genome shotgun (WGS) entry which is preliminary data.</text>
</comment>
<dbReference type="Pfam" id="PF01339">
    <property type="entry name" value="CheB_methylest"/>
    <property type="match status" value="1"/>
</dbReference>
<organism evidence="11 12">
    <name type="scientific">Pseudothauera lacus</name>
    <dbReference type="NCBI Taxonomy" id="2136175"/>
    <lineage>
        <taxon>Bacteria</taxon>
        <taxon>Pseudomonadati</taxon>
        <taxon>Pseudomonadota</taxon>
        <taxon>Betaproteobacteria</taxon>
        <taxon>Rhodocyclales</taxon>
        <taxon>Zoogloeaceae</taxon>
        <taxon>Pseudothauera</taxon>
    </lineage>
</organism>
<dbReference type="PROSITE" id="PS50110">
    <property type="entry name" value="RESPONSE_REGULATORY"/>
    <property type="match status" value="1"/>
</dbReference>
<feature type="active site" evidence="6 7">
    <location>
        <position position="296"/>
    </location>
</feature>
<keyword evidence="3 6" id="KW-0597">Phosphoprotein</keyword>
<dbReference type="InterPro" id="IPR008248">
    <property type="entry name" value="CheB-like"/>
</dbReference>
<feature type="modified residue" description="4-aspartylphosphate" evidence="6 8">
    <location>
        <position position="55"/>
    </location>
</feature>
<dbReference type="SUPFAM" id="SSF52172">
    <property type="entry name" value="CheY-like"/>
    <property type="match status" value="1"/>
</dbReference>
<evidence type="ECO:0000313" key="12">
    <source>
        <dbReference type="Proteomes" id="UP000241193"/>
    </source>
</evidence>
<comment type="catalytic activity">
    <reaction evidence="6">
        <text>L-glutaminyl-[protein] + H2O = L-glutamyl-[protein] + NH4(+)</text>
        <dbReference type="Rhea" id="RHEA:16441"/>
        <dbReference type="Rhea" id="RHEA-COMP:10207"/>
        <dbReference type="Rhea" id="RHEA-COMP:10208"/>
        <dbReference type="ChEBI" id="CHEBI:15377"/>
        <dbReference type="ChEBI" id="CHEBI:28938"/>
        <dbReference type="ChEBI" id="CHEBI:29973"/>
        <dbReference type="ChEBI" id="CHEBI:30011"/>
        <dbReference type="EC" id="3.5.1.44"/>
    </reaction>
</comment>
<evidence type="ECO:0000256" key="7">
    <source>
        <dbReference type="PROSITE-ProRule" id="PRU00050"/>
    </source>
</evidence>
<dbReference type="PROSITE" id="PS50122">
    <property type="entry name" value="CHEB"/>
    <property type="match status" value="1"/>
</dbReference>
<evidence type="ECO:0000256" key="6">
    <source>
        <dbReference type="HAMAP-Rule" id="MF_00099"/>
    </source>
</evidence>
<keyword evidence="1 6" id="KW-0963">Cytoplasm</keyword>
<comment type="subcellular location">
    <subcellularLocation>
        <location evidence="6">Cytoplasm</location>
    </subcellularLocation>
</comment>
<dbReference type="Gene3D" id="3.40.50.2300">
    <property type="match status" value="1"/>
</dbReference>
<dbReference type="GO" id="GO:0006935">
    <property type="term" value="P:chemotaxis"/>
    <property type="evidence" value="ECO:0007669"/>
    <property type="project" value="UniProtKB-UniRule"/>
</dbReference>
<accession>A0A2T4IBY6</accession>
<dbReference type="EC" id="3.5.1.44" evidence="6"/>
<dbReference type="GO" id="GO:0008984">
    <property type="term" value="F:protein-glutamate methylesterase activity"/>
    <property type="evidence" value="ECO:0007669"/>
    <property type="project" value="UniProtKB-UniRule"/>
</dbReference>
<dbReference type="NCBIfam" id="NF009206">
    <property type="entry name" value="PRK12555.1"/>
    <property type="match status" value="1"/>
</dbReference>
<keyword evidence="2 6" id="KW-0145">Chemotaxis</keyword>
<dbReference type="NCBIfam" id="NF001965">
    <property type="entry name" value="PRK00742.1"/>
    <property type="match status" value="1"/>
</dbReference>
<dbReference type="OrthoDB" id="9793421at2"/>
<evidence type="ECO:0000256" key="1">
    <source>
        <dbReference type="ARBA" id="ARBA00022490"/>
    </source>
</evidence>
<dbReference type="PANTHER" id="PTHR42872:SF6">
    <property type="entry name" value="PROTEIN-GLUTAMATE METHYLESTERASE_PROTEIN-GLUTAMINE GLUTAMINASE"/>
    <property type="match status" value="1"/>
</dbReference>
<feature type="active site" evidence="6 7">
    <location>
        <position position="199"/>
    </location>
</feature>
<evidence type="ECO:0000256" key="5">
    <source>
        <dbReference type="ARBA" id="ARBA00048267"/>
    </source>
</evidence>
<reference evidence="11 12" key="1">
    <citation type="submission" date="2018-03" db="EMBL/GenBank/DDBJ databases">
        <authorList>
            <person name="Keele B.F."/>
        </authorList>
    </citation>
    <scope>NUCLEOTIDE SEQUENCE [LARGE SCALE GENOMIC DNA]</scope>
    <source>
        <strain evidence="11 12">D20</strain>
    </source>
</reference>
<evidence type="ECO:0000256" key="8">
    <source>
        <dbReference type="PROSITE-ProRule" id="PRU00169"/>
    </source>
</evidence>
<evidence type="ECO:0000259" key="9">
    <source>
        <dbReference type="PROSITE" id="PS50110"/>
    </source>
</evidence>
<dbReference type="SMART" id="SM00448">
    <property type="entry name" value="REC"/>
    <property type="match status" value="1"/>
</dbReference>
<name>A0A2T4IBY6_9RHOO</name>
<reference evidence="11 12" key="2">
    <citation type="submission" date="2018-04" db="EMBL/GenBank/DDBJ databases">
        <title>Thauera lacus sp. nov., isolated from an saline lake in Inner Mongolia, China.</title>
        <authorList>
            <person name="Liang Q.-Y."/>
        </authorList>
    </citation>
    <scope>NUCLEOTIDE SEQUENCE [LARGE SCALE GENOMIC DNA]</scope>
    <source>
        <strain evidence="11 12">D20</strain>
    </source>
</reference>
<keyword evidence="4 6" id="KW-0378">Hydrolase</keyword>
<dbReference type="GO" id="GO:0005737">
    <property type="term" value="C:cytoplasm"/>
    <property type="evidence" value="ECO:0007669"/>
    <property type="project" value="UniProtKB-SubCell"/>
</dbReference>
<dbReference type="InterPro" id="IPR000673">
    <property type="entry name" value="Sig_transdc_resp-reg_Me-estase"/>
</dbReference>
<sequence>MAIRVLVCDDSALMRAMLSELIARQPGMEVVGVAADALVAREMIRSHKPDVLTLDVEMPRMDGLDFLARLMKLNPMPVVMISSFTDKGSEASVRALELGAVEVLGKPRARTPEALEEYAQELGERIRAAYQARLRRLPQGRPAEHAPPSPAARPALPAGGVLAAARPVFIGASTGGTEAIKTVLLGLPATMPPVFIVQHMPEMFTGSFAKRLDGLCALRVKEAEDGERALAGVAYLAPGHSHLTVQRVPGGGFQCRLARSAPVNRHRPSVDVLFDSAAAQVGAAALGVLLTGMGKDGARGLLAMRQAGAWTIAQDESSCVVYGMPREAVNLGGASEVVALDEIAARMQQRLAGMRAPAAP</sequence>
<dbReference type="PIRSF" id="PIRSF000876">
    <property type="entry name" value="RR_chemtxs_CheB"/>
    <property type="match status" value="1"/>
</dbReference>
<dbReference type="InterPro" id="IPR001789">
    <property type="entry name" value="Sig_transdc_resp-reg_receiver"/>
</dbReference>
<feature type="active site" evidence="6 7">
    <location>
        <position position="173"/>
    </location>
</feature>
<dbReference type="Gene3D" id="3.40.50.180">
    <property type="entry name" value="Methylesterase CheB, C-terminal domain"/>
    <property type="match status" value="1"/>
</dbReference>
<evidence type="ECO:0000313" key="11">
    <source>
        <dbReference type="EMBL" id="PTD95289.1"/>
    </source>
</evidence>
<feature type="domain" description="Response regulatory" evidence="9">
    <location>
        <begin position="4"/>
        <end position="121"/>
    </location>
</feature>
<dbReference type="GO" id="GO:0050568">
    <property type="term" value="F:protein-glutamine glutaminase activity"/>
    <property type="evidence" value="ECO:0007669"/>
    <property type="project" value="UniProtKB-UniRule"/>
</dbReference>
<dbReference type="PANTHER" id="PTHR42872">
    <property type="entry name" value="PROTEIN-GLUTAMATE METHYLESTERASE/PROTEIN-GLUTAMINE GLUTAMINASE"/>
    <property type="match status" value="1"/>
</dbReference>
<dbReference type="CDD" id="cd16432">
    <property type="entry name" value="CheB_Rec"/>
    <property type="match status" value="1"/>
</dbReference>
<proteinExistence type="inferred from homology"/>
<keyword evidence="12" id="KW-1185">Reference proteome</keyword>
<evidence type="ECO:0000259" key="10">
    <source>
        <dbReference type="PROSITE" id="PS50122"/>
    </source>
</evidence>
<dbReference type="EC" id="3.1.1.61" evidence="6"/>
<protein>
    <recommendedName>
        <fullName evidence="6">Protein-glutamate methylesterase/protein-glutamine glutaminase</fullName>
        <ecNumber evidence="6">3.1.1.61</ecNumber>
        <ecNumber evidence="6">3.5.1.44</ecNumber>
    </recommendedName>
</protein>
<comment type="similarity">
    <text evidence="6">Belongs to the CheB family.</text>
</comment>
<dbReference type="InterPro" id="IPR011006">
    <property type="entry name" value="CheY-like_superfamily"/>
</dbReference>
<gene>
    <name evidence="6" type="primary">cheB</name>
    <name evidence="11" type="ORF">C8261_14805</name>
</gene>
<evidence type="ECO:0000256" key="4">
    <source>
        <dbReference type="ARBA" id="ARBA00022801"/>
    </source>
</evidence>
<dbReference type="Pfam" id="PF00072">
    <property type="entry name" value="Response_reg"/>
    <property type="match status" value="1"/>
</dbReference>
<comment type="function">
    <text evidence="6">Involved in chemotaxis. Part of a chemotaxis signal transduction system that modulates chemotaxis in response to various stimuli. Catalyzes the demethylation of specific methylglutamate residues introduced into the chemoreceptors (methyl-accepting chemotaxis proteins or MCP) by CheR. Also mediates the irreversible deamidation of specific glutamine residues to glutamic acid.</text>
</comment>
<dbReference type="InterPro" id="IPR035909">
    <property type="entry name" value="CheB_C"/>
</dbReference>
<dbReference type="AlphaFoldDB" id="A0A2T4IBY6"/>
<dbReference type="SUPFAM" id="SSF52738">
    <property type="entry name" value="Methylesterase CheB, C-terminal domain"/>
    <property type="match status" value="1"/>
</dbReference>
<evidence type="ECO:0000256" key="2">
    <source>
        <dbReference type="ARBA" id="ARBA00022500"/>
    </source>
</evidence>
<dbReference type="HAMAP" id="MF_00099">
    <property type="entry name" value="CheB_chemtxs"/>
    <property type="match status" value="1"/>
</dbReference>
<comment type="domain">
    <text evidence="6">Contains a C-terminal catalytic domain, and an N-terminal region which modulates catalytic activity.</text>
</comment>
<dbReference type="CDD" id="cd17541">
    <property type="entry name" value="REC_CheB-like"/>
    <property type="match status" value="1"/>
</dbReference>
<comment type="PTM">
    <text evidence="6">Phosphorylated by CheA. Phosphorylation of the N-terminal regulatory domain activates the methylesterase activity.</text>
</comment>
<dbReference type="EMBL" id="PZKC01000014">
    <property type="protein sequence ID" value="PTD95289.1"/>
    <property type="molecule type" value="Genomic_DNA"/>
</dbReference>
<evidence type="ECO:0000256" key="3">
    <source>
        <dbReference type="ARBA" id="ARBA00022553"/>
    </source>
</evidence>